<evidence type="ECO:0000259" key="2">
    <source>
        <dbReference type="Pfam" id="PF13439"/>
    </source>
</evidence>
<organism evidence="3 4">
    <name type="scientific">Microcystis aeruginosa NIES-3807</name>
    <dbReference type="NCBI Taxonomy" id="2517785"/>
    <lineage>
        <taxon>Bacteria</taxon>
        <taxon>Bacillati</taxon>
        <taxon>Cyanobacteriota</taxon>
        <taxon>Cyanophyceae</taxon>
        <taxon>Oscillatoriophycideae</taxon>
        <taxon>Chroococcales</taxon>
        <taxon>Microcystaceae</taxon>
        <taxon>Microcystis</taxon>
    </lineage>
</organism>
<dbReference type="InterPro" id="IPR050194">
    <property type="entry name" value="Glycosyltransferase_grp1"/>
</dbReference>
<dbReference type="EMBL" id="BJCK01000126">
    <property type="protein sequence ID" value="GCL60869.1"/>
    <property type="molecule type" value="Genomic_DNA"/>
</dbReference>
<evidence type="ECO:0000313" key="4">
    <source>
        <dbReference type="Proteomes" id="UP000441080"/>
    </source>
</evidence>
<dbReference type="Pfam" id="PF13439">
    <property type="entry name" value="Glyco_transf_4"/>
    <property type="match status" value="1"/>
</dbReference>
<dbReference type="PANTHER" id="PTHR45947:SF3">
    <property type="entry name" value="SULFOQUINOVOSYL TRANSFERASE SQD2"/>
    <property type="match status" value="1"/>
</dbReference>
<gene>
    <name evidence="3" type="ORF">NIES3807_40580</name>
</gene>
<dbReference type="AlphaFoldDB" id="A0AAD3B3F8"/>
<feature type="domain" description="Glycosyl transferase family 1" evidence="1">
    <location>
        <begin position="223"/>
        <end position="383"/>
    </location>
</feature>
<comment type="caution">
    <text evidence="3">The sequence shown here is derived from an EMBL/GenBank/DDBJ whole genome shotgun (WGS) entry which is preliminary data.</text>
</comment>
<keyword evidence="3" id="KW-0808">Transferase</keyword>
<evidence type="ECO:0000313" key="3">
    <source>
        <dbReference type="EMBL" id="GCL60869.1"/>
    </source>
</evidence>
<name>A0AAD3B3F8_MICAE</name>
<dbReference type="PANTHER" id="PTHR45947">
    <property type="entry name" value="SULFOQUINOVOSYL TRANSFERASE SQD2"/>
    <property type="match status" value="1"/>
</dbReference>
<dbReference type="Gene3D" id="3.40.50.2000">
    <property type="entry name" value="Glycogen Phosphorylase B"/>
    <property type="match status" value="2"/>
</dbReference>
<dbReference type="GO" id="GO:0016757">
    <property type="term" value="F:glycosyltransferase activity"/>
    <property type="evidence" value="ECO:0007669"/>
    <property type="project" value="InterPro"/>
</dbReference>
<reference evidence="3 4" key="1">
    <citation type="submission" date="2019-02" db="EMBL/GenBank/DDBJ databases">
        <title>Draft genome sequence of Arthrospira platensis NIES-3807.</title>
        <authorList>
            <person name="Yamaguchi H."/>
            <person name="Suzuki S."/>
            <person name="Kawachi M."/>
        </authorList>
    </citation>
    <scope>NUCLEOTIDE SEQUENCE [LARGE SCALE GENOMIC DNA]</scope>
    <source>
        <strain evidence="3 4">NIES-3807</strain>
    </source>
</reference>
<accession>A0AAD3B3F8</accession>
<dbReference type="Proteomes" id="UP000441080">
    <property type="component" value="Unassembled WGS sequence"/>
</dbReference>
<feature type="domain" description="Glycosyltransferase subfamily 4-like N-terminal" evidence="2">
    <location>
        <begin position="16"/>
        <end position="192"/>
    </location>
</feature>
<proteinExistence type="predicted"/>
<dbReference type="SUPFAM" id="SSF53756">
    <property type="entry name" value="UDP-Glycosyltransferase/glycogen phosphorylase"/>
    <property type="match status" value="1"/>
</dbReference>
<dbReference type="RefSeq" id="WP_159298147.1">
    <property type="nucleotide sequence ID" value="NZ_BJCK01000126.1"/>
</dbReference>
<dbReference type="Pfam" id="PF00534">
    <property type="entry name" value="Glycos_transf_1"/>
    <property type="match status" value="1"/>
</dbReference>
<dbReference type="InterPro" id="IPR001296">
    <property type="entry name" value="Glyco_trans_1"/>
</dbReference>
<evidence type="ECO:0000259" key="1">
    <source>
        <dbReference type="Pfam" id="PF00534"/>
    </source>
</evidence>
<protein>
    <submittedName>
        <fullName evidence="3">Glycosyl transferase, group 1, putative</fullName>
    </submittedName>
</protein>
<sequence>MKIAIISSGFLPVTDGVTIALSHRLAYLDRLGHQTLLFCPDYSSIASVYPDWRDYTGQISPNTRVVNLPSEPFLDLEFERNISQKSYKILVQELEKFRPDLIHVDEPERLWLGFFQRPGLDYARRNKIPCISFFHTNFIEYIEDFLPLPLPVIRVLQWLMKHHRNWIYNAYDATLVSSPSTAHKVTRIGFRKVIGDCFLGVDVDRYRRDLREERFFEKHYSISGIDEKLKLVFLGRLTPEKGWNFTLASLLRYCDRIDWSEIAFIIAGEGSLREEIITKLRVLTENVSCLGRVLPEAVPALLINGDIYVTTSEKETKGLTVLEARAAGIPVLAPRSNGIIDSIQDGIDGFLFEPRNSESFLEKLSLLCSDRELRKRIGEKGKENIQEYNWQLANENLARVFEKAIAGELSYFYPREFSG</sequence>
<dbReference type="InterPro" id="IPR028098">
    <property type="entry name" value="Glyco_trans_4-like_N"/>
</dbReference>